<evidence type="ECO:0000313" key="1">
    <source>
        <dbReference type="EMBL" id="AHC40072.1"/>
    </source>
</evidence>
<name>A0ABM5P0V2_9MOLU</name>
<keyword evidence="2" id="KW-1185">Reference proteome</keyword>
<proteinExistence type="predicted"/>
<dbReference type="Proteomes" id="UP000018745">
    <property type="component" value="Chromosome"/>
</dbReference>
<gene>
    <name evidence="1" type="ORF">OVS_00035</name>
</gene>
<organism evidence="1 2">
    <name type="scientific">Mycoplasma ovis str. Michigan</name>
    <dbReference type="NCBI Taxonomy" id="1415773"/>
    <lineage>
        <taxon>Bacteria</taxon>
        <taxon>Bacillati</taxon>
        <taxon>Mycoplasmatota</taxon>
        <taxon>Mollicutes</taxon>
        <taxon>Mycoplasmataceae</taxon>
        <taxon>Mycoplasma</taxon>
    </lineage>
</organism>
<protein>
    <submittedName>
        <fullName evidence="1">Uncharacterized protein</fullName>
    </submittedName>
</protein>
<sequence length="35" mass="4148">MLRVQARIFLKEALSQSESCEVIVQSYQQKKLVFF</sequence>
<reference evidence="1 2" key="1">
    <citation type="journal article" date="2014" name="Genome Announc.">
        <title>Complete Genome Sequence of Mycoplasma ovis Strain Michigan, a Hemoplasma of Sheep with Two Distinct 16S rRNA Genes.</title>
        <authorList>
            <person name="Deshuillers P.L."/>
            <person name="Santos A.P."/>
            <person name="do Nascimento N.C."/>
            <person name="Hampel J.A."/>
            <person name="Bergin I.L."/>
            <person name="Dyson M.C."/>
            <person name="Messick J.B."/>
        </authorList>
    </citation>
    <scope>NUCLEOTIDE SEQUENCE [LARGE SCALE GENOMIC DNA]</scope>
    <source>
        <strain evidence="1 2">Michigan</strain>
    </source>
</reference>
<accession>A0ABM5P0V2</accession>
<dbReference type="EMBL" id="CP006935">
    <property type="protein sequence ID" value="AHC40072.1"/>
    <property type="molecule type" value="Genomic_DNA"/>
</dbReference>
<evidence type="ECO:0000313" key="2">
    <source>
        <dbReference type="Proteomes" id="UP000018745"/>
    </source>
</evidence>